<reference evidence="3 4" key="1">
    <citation type="submission" date="2021-06" db="EMBL/GenBank/DDBJ databases">
        <title>Rhodobacteraceae bacterium strain HSP-20.</title>
        <authorList>
            <person name="Chen W.-M."/>
        </authorList>
    </citation>
    <scope>NUCLEOTIDE SEQUENCE [LARGE SCALE GENOMIC DNA]</scope>
    <source>
        <strain evidence="3 4">HSP-20</strain>
    </source>
</reference>
<dbReference type="Proteomes" id="UP000731907">
    <property type="component" value="Unassembled WGS sequence"/>
</dbReference>
<evidence type="ECO:0000313" key="3">
    <source>
        <dbReference type="EMBL" id="MBU9698254.1"/>
    </source>
</evidence>
<dbReference type="InterPro" id="IPR004564">
    <property type="entry name" value="OM_lipoprot_carrier_LolA-like"/>
</dbReference>
<keyword evidence="4" id="KW-1185">Reference proteome</keyword>
<keyword evidence="1 2" id="KW-0732">Signal</keyword>
<comment type="caution">
    <text evidence="3">The sequence shown here is derived from an EMBL/GenBank/DDBJ whole genome shotgun (WGS) entry which is preliminary data.</text>
</comment>
<dbReference type="InterPro" id="IPR029046">
    <property type="entry name" value="LolA/LolB/LppX"/>
</dbReference>
<dbReference type="SUPFAM" id="SSF89392">
    <property type="entry name" value="Prokaryotic lipoproteins and lipoprotein localization factors"/>
    <property type="match status" value="1"/>
</dbReference>
<dbReference type="EMBL" id="JAAATX020000006">
    <property type="protein sequence ID" value="MBU9698254.1"/>
    <property type="molecule type" value="Genomic_DNA"/>
</dbReference>
<proteinExistence type="predicted"/>
<feature type="chain" id="PRO_5045718307" evidence="2">
    <location>
        <begin position="23"/>
        <end position="200"/>
    </location>
</feature>
<evidence type="ECO:0000256" key="2">
    <source>
        <dbReference type="SAM" id="SignalP"/>
    </source>
</evidence>
<sequence>MNRRTALLAPILALALGLPAMAEPIPLAKLSAYLNALTTAEAEFTQVNSDGTISTGTLYIKRPGRVRFEYAPPDRSLVMAGGGQVAIFDAKSNQPPEQYPLKRTPLNIILERTVDLGRAKMVVGHYEAQDSTRVVAQDPENPQYGTIELVFSDNPVALRQWVITDDLGNKTDVILDRMVTGGDLPASLFNITVEREKRGQ</sequence>
<accession>A0ABS6J3B9</accession>
<keyword evidence="3" id="KW-0449">Lipoprotein</keyword>
<organism evidence="3 4">
    <name type="scientific">Paragemmobacter amnigenus</name>
    <dbReference type="NCBI Taxonomy" id="2852097"/>
    <lineage>
        <taxon>Bacteria</taxon>
        <taxon>Pseudomonadati</taxon>
        <taxon>Pseudomonadota</taxon>
        <taxon>Alphaproteobacteria</taxon>
        <taxon>Rhodobacterales</taxon>
        <taxon>Paracoccaceae</taxon>
        <taxon>Paragemmobacter</taxon>
    </lineage>
</organism>
<evidence type="ECO:0000313" key="4">
    <source>
        <dbReference type="Proteomes" id="UP000731907"/>
    </source>
</evidence>
<feature type="signal peptide" evidence="2">
    <location>
        <begin position="1"/>
        <end position="22"/>
    </location>
</feature>
<dbReference type="Pfam" id="PF03548">
    <property type="entry name" value="LolA"/>
    <property type="match status" value="1"/>
</dbReference>
<protein>
    <submittedName>
        <fullName evidence="3">Outer membrane lipoprotein carrier protein LolA</fullName>
    </submittedName>
</protein>
<name>A0ABS6J3B9_9RHOB</name>
<dbReference type="PANTHER" id="PTHR35869">
    <property type="entry name" value="OUTER-MEMBRANE LIPOPROTEIN CARRIER PROTEIN"/>
    <property type="match status" value="1"/>
</dbReference>
<dbReference type="PANTHER" id="PTHR35869:SF1">
    <property type="entry name" value="OUTER-MEMBRANE LIPOPROTEIN CARRIER PROTEIN"/>
    <property type="match status" value="1"/>
</dbReference>
<gene>
    <name evidence="3" type="ORF">GU927_010400</name>
</gene>
<evidence type="ECO:0000256" key="1">
    <source>
        <dbReference type="ARBA" id="ARBA00022729"/>
    </source>
</evidence>
<dbReference type="CDD" id="cd16325">
    <property type="entry name" value="LolA"/>
    <property type="match status" value="1"/>
</dbReference>
<dbReference type="Gene3D" id="2.50.20.10">
    <property type="entry name" value="Lipoprotein localisation LolA/LolB/LppX"/>
    <property type="match status" value="1"/>
</dbReference>
<dbReference type="RefSeq" id="WP_161762365.1">
    <property type="nucleotide sequence ID" value="NZ_JAAATX020000006.1"/>
</dbReference>